<organism evidence="3 4">
    <name type="scientific">Trypanosoma conorhini</name>
    <dbReference type="NCBI Taxonomy" id="83891"/>
    <lineage>
        <taxon>Eukaryota</taxon>
        <taxon>Discoba</taxon>
        <taxon>Euglenozoa</taxon>
        <taxon>Kinetoplastea</taxon>
        <taxon>Metakinetoplastina</taxon>
        <taxon>Trypanosomatida</taxon>
        <taxon>Trypanosomatidae</taxon>
        <taxon>Trypanosoma</taxon>
    </lineage>
</organism>
<name>A0A422N5L4_9TRYP</name>
<dbReference type="EMBL" id="MKKU01000866">
    <property type="protein sequence ID" value="RNF00731.1"/>
    <property type="molecule type" value="Genomic_DNA"/>
</dbReference>
<evidence type="ECO:0000259" key="2">
    <source>
        <dbReference type="SMART" id="SM00355"/>
    </source>
</evidence>
<reference evidence="3 4" key="1">
    <citation type="journal article" date="2018" name="BMC Genomics">
        <title>Genomic comparison of Trypanosoma conorhini and Trypanosoma rangeli to Trypanosoma cruzi strains of high and low virulence.</title>
        <authorList>
            <person name="Bradwell K.R."/>
            <person name="Koparde V.N."/>
            <person name="Matveyev A.V."/>
            <person name="Serrano M.G."/>
            <person name="Alves J.M."/>
            <person name="Parikh H."/>
            <person name="Huang B."/>
            <person name="Lee V."/>
            <person name="Espinosa-Alvarez O."/>
            <person name="Ortiz P.A."/>
            <person name="Costa-Martins A.G."/>
            <person name="Teixeira M.M."/>
            <person name="Buck G.A."/>
        </authorList>
    </citation>
    <scope>NUCLEOTIDE SEQUENCE [LARGE SCALE GENOMIC DNA]</scope>
    <source>
        <strain evidence="3 4">025E</strain>
    </source>
</reference>
<feature type="non-terminal residue" evidence="3">
    <location>
        <position position="1"/>
    </location>
</feature>
<protein>
    <recommendedName>
        <fullName evidence="2">C2H2-type domain-containing protein</fullName>
    </recommendedName>
</protein>
<dbReference type="SMART" id="SM00355">
    <property type="entry name" value="ZnF_C2H2"/>
    <property type="match status" value="1"/>
</dbReference>
<feature type="domain" description="C2H2-type" evidence="2">
    <location>
        <begin position="168"/>
        <end position="191"/>
    </location>
</feature>
<evidence type="ECO:0000313" key="3">
    <source>
        <dbReference type="EMBL" id="RNF00731.1"/>
    </source>
</evidence>
<feature type="region of interest" description="Disordered" evidence="1">
    <location>
        <begin position="1"/>
        <end position="38"/>
    </location>
</feature>
<evidence type="ECO:0000313" key="4">
    <source>
        <dbReference type="Proteomes" id="UP000284403"/>
    </source>
</evidence>
<sequence>RTGVEYGHLHLHTLPQGAKTEEATESQQDPTPSAGASSAIARLRKRSRRRMQGSCSGAVPHRRLVSLGSAAPHRHAVNRTPRVSMVAAAPKVEDPLLREALPLACWFFHGQPEWSRHCFARSASRSVCKAAAVICTKTHVISHHGLGNARALRAAKGPLTAAPFRRVVVCKKCGFTTADREAFWEHMTPKHAIGPPPSVNEARGALAAPRPTRGPPLRAGVHHRVLQFRCPICGERCRMQGRLSRRKCPQLRQRAASVLGWPPCVGAKRCRLQNLCCPNARAFKNFSHTAPCRAFPPHRDYEVPQLAARAMARGASNAPVAAGRTCQVGGSSRGGGAPRRSKPSAPGPRAVSGRRPR</sequence>
<dbReference type="InterPro" id="IPR013087">
    <property type="entry name" value="Znf_C2H2_type"/>
</dbReference>
<dbReference type="AlphaFoldDB" id="A0A422N5L4"/>
<proteinExistence type="predicted"/>
<dbReference type="RefSeq" id="XP_029224303.1">
    <property type="nucleotide sequence ID" value="XM_029375857.1"/>
</dbReference>
<feature type="compositionally biased region" description="Polar residues" evidence="1">
    <location>
        <begin position="25"/>
        <end position="35"/>
    </location>
</feature>
<keyword evidence="4" id="KW-1185">Reference proteome</keyword>
<dbReference type="GeneID" id="40322641"/>
<evidence type="ECO:0000256" key="1">
    <source>
        <dbReference type="SAM" id="MobiDB-lite"/>
    </source>
</evidence>
<comment type="caution">
    <text evidence="3">The sequence shown here is derived from an EMBL/GenBank/DDBJ whole genome shotgun (WGS) entry which is preliminary data.</text>
</comment>
<dbReference type="Proteomes" id="UP000284403">
    <property type="component" value="Unassembled WGS sequence"/>
</dbReference>
<accession>A0A422N5L4</accession>
<feature type="region of interest" description="Disordered" evidence="1">
    <location>
        <begin position="318"/>
        <end position="357"/>
    </location>
</feature>
<gene>
    <name evidence="3" type="ORF">Tco025E_09030</name>
</gene>